<dbReference type="RefSeq" id="XP_008282112.1">
    <property type="nucleotide sequence ID" value="XM_008283890.1"/>
</dbReference>
<feature type="non-terminal residue" evidence="8">
    <location>
        <position position="1"/>
    </location>
</feature>
<evidence type="ECO:0000313" key="8">
    <source>
        <dbReference type="RefSeq" id="XP_008282112.1"/>
    </source>
</evidence>
<dbReference type="GO" id="GO:0005179">
    <property type="term" value="F:hormone activity"/>
    <property type="evidence" value="ECO:0007669"/>
    <property type="project" value="TreeGrafter"/>
</dbReference>
<feature type="domain" description="Endothelin-like toxin" evidence="6">
    <location>
        <begin position="83"/>
        <end position="104"/>
    </location>
</feature>
<organism evidence="7 8">
    <name type="scientific">Stegastes partitus</name>
    <name type="common">bicolor damselfish</name>
    <dbReference type="NCBI Taxonomy" id="144197"/>
    <lineage>
        <taxon>Eukaryota</taxon>
        <taxon>Metazoa</taxon>
        <taxon>Chordata</taxon>
        <taxon>Craniata</taxon>
        <taxon>Vertebrata</taxon>
        <taxon>Euteleostomi</taxon>
        <taxon>Actinopterygii</taxon>
        <taxon>Neopterygii</taxon>
        <taxon>Teleostei</taxon>
        <taxon>Neoteleostei</taxon>
        <taxon>Acanthomorphata</taxon>
        <taxon>Ovalentaria</taxon>
        <taxon>Pomacentridae</taxon>
        <taxon>Stegastes</taxon>
    </lineage>
</organism>
<sequence>QSTCCCSPDSTHRSSGTPFICLLLLFYNSELHPSSMMMASSMCRILTVLIVCMALQESCGLPLSDRSELPAQAPHPHRVRTKRCSCNSWDDKECIYFCHLDIIWVNTPSKLLPYGLGNPPSRRRRSANRCECLDSTDKTCRGFCRQSSEDPTIDTVDPSVQPARTSSKTLLASFRSAVKTNMAIIKGLLGSKKKPPS</sequence>
<comment type="subcellular location">
    <subcellularLocation>
        <location evidence="1">Secreted</location>
    </subcellularLocation>
</comment>
<dbReference type="InterPro" id="IPR020475">
    <property type="entry name" value="Endothelin"/>
</dbReference>
<evidence type="ECO:0000256" key="3">
    <source>
        <dbReference type="ARBA" id="ARBA00022525"/>
    </source>
</evidence>
<evidence type="ECO:0000256" key="1">
    <source>
        <dbReference type="ARBA" id="ARBA00004613"/>
    </source>
</evidence>
<evidence type="ECO:0000256" key="2">
    <source>
        <dbReference type="ARBA" id="ARBA00010959"/>
    </source>
</evidence>
<dbReference type="PANTHER" id="PTHR13874">
    <property type="entry name" value="ENDOTHELIN"/>
    <property type="match status" value="1"/>
</dbReference>
<proteinExistence type="inferred from homology"/>
<gene>
    <name evidence="8" type="primary">edn2</name>
</gene>
<keyword evidence="5" id="KW-0839">Vasoconstrictor</keyword>
<dbReference type="GO" id="GO:0019229">
    <property type="term" value="P:regulation of vasoconstriction"/>
    <property type="evidence" value="ECO:0007669"/>
    <property type="project" value="InterPro"/>
</dbReference>
<keyword evidence="3" id="KW-0964">Secreted</keyword>
<accession>A0A9Y4K371</accession>
<dbReference type="PRINTS" id="PR00365">
    <property type="entry name" value="ENDOTHELIN"/>
</dbReference>
<reference evidence="8" key="1">
    <citation type="submission" date="2025-08" db="UniProtKB">
        <authorList>
            <consortium name="RefSeq"/>
        </authorList>
    </citation>
    <scope>IDENTIFICATION</scope>
</reference>
<dbReference type="GO" id="GO:0031708">
    <property type="term" value="F:endothelin B receptor binding"/>
    <property type="evidence" value="ECO:0007669"/>
    <property type="project" value="TreeGrafter"/>
</dbReference>
<dbReference type="Pfam" id="PF00322">
    <property type="entry name" value="Endothelin"/>
    <property type="match status" value="1"/>
</dbReference>
<dbReference type="GO" id="GO:0014826">
    <property type="term" value="P:vein smooth muscle contraction"/>
    <property type="evidence" value="ECO:0007669"/>
    <property type="project" value="TreeGrafter"/>
</dbReference>
<dbReference type="InterPro" id="IPR019764">
    <property type="entry name" value="Endothelin_toxin_CS"/>
</dbReference>
<dbReference type="Proteomes" id="UP000694891">
    <property type="component" value="Unplaced"/>
</dbReference>
<evidence type="ECO:0000256" key="4">
    <source>
        <dbReference type="ARBA" id="ARBA00022858"/>
    </source>
</evidence>
<dbReference type="PANTHER" id="PTHR13874:SF9">
    <property type="entry name" value="ENDOTHELIN-2"/>
    <property type="match status" value="1"/>
</dbReference>
<dbReference type="GO" id="GO:0005615">
    <property type="term" value="C:extracellular space"/>
    <property type="evidence" value="ECO:0007669"/>
    <property type="project" value="TreeGrafter"/>
</dbReference>
<keyword evidence="4" id="KW-0838">Vasoactive</keyword>
<dbReference type="InterPro" id="IPR001928">
    <property type="entry name" value="Endothln-like_toxin"/>
</dbReference>
<dbReference type="AlphaFoldDB" id="A0A9Y4K371"/>
<keyword evidence="7" id="KW-1185">Reference proteome</keyword>
<protein>
    <submittedName>
        <fullName evidence="8">Endothelin-2</fullName>
    </submittedName>
</protein>
<evidence type="ECO:0000313" key="7">
    <source>
        <dbReference type="Proteomes" id="UP000694891"/>
    </source>
</evidence>
<dbReference type="SMART" id="SM00272">
    <property type="entry name" value="END"/>
    <property type="match status" value="2"/>
</dbReference>
<dbReference type="GO" id="GO:0003100">
    <property type="term" value="P:regulation of systemic arterial blood pressure by endothelin"/>
    <property type="evidence" value="ECO:0007669"/>
    <property type="project" value="TreeGrafter"/>
</dbReference>
<name>A0A9Y4K371_9TELE</name>
<comment type="similarity">
    <text evidence="2">Belongs to the endothelin/sarafotoxin family.</text>
</comment>
<dbReference type="PROSITE" id="PS00270">
    <property type="entry name" value="ENDOTHELIN"/>
    <property type="match status" value="2"/>
</dbReference>
<evidence type="ECO:0000256" key="5">
    <source>
        <dbReference type="ARBA" id="ARBA00023322"/>
    </source>
</evidence>
<evidence type="ECO:0000259" key="6">
    <source>
        <dbReference type="SMART" id="SM00272"/>
    </source>
</evidence>
<dbReference type="CTD" id="1907"/>
<feature type="domain" description="Endothelin-like toxin" evidence="6">
    <location>
        <begin position="129"/>
        <end position="150"/>
    </location>
</feature>
<dbReference type="GO" id="GO:0006874">
    <property type="term" value="P:intracellular calcium ion homeostasis"/>
    <property type="evidence" value="ECO:0007669"/>
    <property type="project" value="TreeGrafter"/>
</dbReference>